<organism evidence="2 3">
    <name type="scientific">Streptomyces olivaceus</name>
    <dbReference type="NCBI Taxonomy" id="47716"/>
    <lineage>
        <taxon>Bacteria</taxon>
        <taxon>Bacillati</taxon>
        <taxon>Actinomycetota</taxon>
        <taxon>Actinomycetes</taxon>
        <taxon>Kitasatosporales</taxon>
        <taxon>Streptomycetaceae</taxon>
        <taxon>Streptomyces</taxon>
    </lineage>
</organism>
<feature type="compositionally biased region" description="Basic and acidic residues" evidence="1">
    <location>
        <begin position="103"/>
        <end position="114"/>
    </location>
</feature>
<dbReference type="RefSeq" id="WP_070387401.1">
    <property type="nucleotide sequence ID" value="NZ_BNEG01000005.1"/>
</dbReference>
<reference evidence="2 3" key="1">
    <citation type="submission" date="2021-06" db="EMBL/GenBank/DDBJ databases">
        <title>Ecological speciation of a Streptomyces species isolated from different habitats and geographic origins.</title>
        <authorList>
            <person name="Wang J."/>
        </authorList>
    </citation>
    <scope>NUCLEOTIDE SEQUENCE [LARGE SCALE GENOMIC DNA]</scope>
    <source>
        <strain evidence="2 3">FXJ8.012</strain>
    </source>
</reference>
<dbReference type="EMBL" id="JAHSTP010000009">
    <property type="protein sequence ID" value="MBZ6153908.1"/>
    <property type="molecule type" value="Genomic_DNA"/>
</dbReference>
<dbReference type="Proteomes" id="UP000758701">
    <property type="component" value="Unassembled WGS sequence"/>
</dbReference>
<comment type="caution">
    <text evidence="2">The sequence shown here is derived from an EMBL/GenBank/DDBJ whole genome shotgun (WGS) entry which is preliminary data.</text>
</comment>
<protein>
    <submittedName>
        <fullName evidence="2">Uncharacterized protein</fullName>
    </submittedName>
</protein>
<evidence type="ECO:0000313" key="3">
    <source>
        <dbReference type="Proteomes" id="UP000758701"/>
    </source>
</evidence>
<accession>A0ABS7W7G2</accession>
<gene>
    <name evidence="2" type="ORF">KVH32_22535</name>
</gene>
<name>A0ABS7W7G2_STROV</name>
<evidence type="ECO:0000313" key="2">
    <source>
        <dbReference type="EMBL" id="MBZ6153908.1"/>
    </source>
</evidence>
<feature type="region of interest" description="Disordered" evidence="1">
    <location>
        <begin position="95"/>
        <end position="114"/>
    </location>
</feature>
<keyword evidence="3" id="KW-1185">Reference proteome</keyword>
<evidence type="ECO:0000256" key="1">
    <source>
        <dbReference type="SAM" id="MobiDB-lite"/>
    </source>
</evidence>
<proteinExistence type="predicted"/>
<sequence length="114" mass="11535">MSDTQLTVTLSGGGIDDARAIVRALEGVFGTPDGLPADDHATVRTATFDAPATPPSPAGRTAGAALSAPVTVTVQGTPQAVEAASETLTHAFTARNEGAAAGDQERERQLRLVP</sequence>